<evidence type="ECO:0000256" key="1">
    <source>
        <dbReference type="SAM" id="Phobius"/>
    </source>
</evidence>
<dbReference type="RefSeq" id="WP_273619096.1">
    <property type="nucleotide sequence ID" value="NZ_CP117417.1"/>
</dbReference>
<feature type="transmembrane region" description="Helical" evidence="1">
    <location>
        <begin position="320"/>
        <end position="339"/>
    </location>
</feature>
<keyword evidence="1" id="KW-0472">Membrane</keyword>
<keyword evidence="3" id="KW-1185">Reference proteome</keyword>
<dbReference type="Proteomes" id="UP001218231">
    <property type="component" value="Chromosome"/>
</dbReference>
<feature type="transmembrane region" description="Helical" evidence="1">
    <location>
        <begin position="290"/>
        <end position="308"/>
    </location>
</feature>
<organism evidence="2 3">
    <name type="scientific">Novosphingobium humi</name>
    <dbReference type="NCBI Taxonomy" id="2282397"/>
    <lineage>
        <taxon>Bacteria</taxon>
        <taxon>Pseudomonadati</taxon>
        <taxon>Pseudomonadota</taxon>
        <taxon>Alphaproteobacteria</taxon>
        <taxon>Sphingomonadales</taxon>
        <taxon>Sphingomonadaceae</taxon>
        <taxon>Novosphingobium</taxon>
    </lineage>
</organism>
<gene>
    <name evidence="2" type="ORF">PQ457_07455</name>
</gene>
<evidence type="ECO:0008006" key="4">
    <source>
        <dbReference type="Google" id="ProtNLM"/>
    </source>
</evidence>
<dbReference type="EMBL" id="CP117417">
    <property type="protein sequence ID" value="WCT78795.1"/>
    <property type="molecule type" value="Genomic_DNA"/>
</dbReference>
<feature type="transmembrane region" description="Helical" evidence="1">
    <location>
        <begin position="126"/>
        <end position="144"/>
    </location>
</feature>
<proteinExistence type="predicted"/>
<sequence>MLARLPRPAAILFALLMLAVTAWCFSVTPPPIKTAKKGGYTDGRLYHDIAAQVAQGKPYHQAAAELHRAHHYPLKPFFTMRPPTEMEISAIIGWKGFQKLCIVMLVAGIFTWAIAHEGRLTGIERFLAGAAIAVGGTAVSSDWLMALQEYPAGLCIAVAFAGVIGWPRQWWYVVPVLGAGLFIRELALPFALLALVYAAWNQRWVEVGAWAALIAVWGVFMALHAQLAMAQWRPGDIQSQGWHAMQGFSGFLKAVIYTTPLQRLPLHWALFGAALPLAGWLALGGREGVFANLLVWGYAIMIAMFSRPDTFYWGAIVNPWYLVGYALLPRAMVQLYWAIRGQRRAEVAPLPAGS</sequence>
<evidence type="ECO:0000313" key="3">
    <source>
        <dbReference type="Proteomes" id="UP001218231"/>
    </source>
</evidence>
<evidence type="ECO:0000313" key="2">
    <source>
        <dbReference type="EMBL" id="WCT78795.1"/>
    </source>
</evidence>
<feature type="transmembrane region" description="Helical" evidence="1">
    <location>
        <begin position="265"/>
        <end position="283"/>
    </location>
</feature>
<feature type="transmembrane region" description="Helical" evidence="1">
    <location>
        <begin position="173"/>
        <end position="197"/>
    </location>
</feature>
<feature type="transmembrane region" description="Helical" evidence="1">
    <location>
        <begin position="96"/>
        <end position="114"/>
    </location>
</feature>
<feature type="transmembrane region" description="Helical" evidence="1">
    <location>
        <begin position="150"/>
        <end position="166"/>
    </location>
</feature>
<keyword evidence="1" id="KW-1133">Transmembrane helix</keyword>
<keyword evidence="1" id="KW-0812">Transmembrane</keyword>
<accession>A0ABY7U0Y8</accession>
<feature type="transmembrane region" description="Helical" evidence="1">
    <location>
        <begin position="209"/>
        <end position="229"/>
    </location>
</feature>
<protein>
    <recommendedName>
        <fullName evidence="4">DUF2029 domain-containing protein</fullName>
    </recommendedName>
</protein>
<name>A0ABY7U0Y8_9SPHN</name>
<reference evidence="2 3" key="1">
    <citation type="submission" date="2023-02" db="EMBL/GenBank/DDBJ databases">
        <title>Genome sequence of Novosphingobium humi KACC 19094.</title>
        <authorList>
            <person name="Kim S."/>
            <person name="Heo J."/>
            <person name="Kwon S.-W."/>
        </authorList>
    </citation>
    <scope>NUCLEOTIDE SEQUENCE [LARGE SCALE GENOMIC DNA]</scope>
    <source>
        <strain evidence="2 3">KACC 19094</strain>
    </source>
</reference>